<feature type="signal peptide" evidence="4">
    <location>
        <begin position="1"/>
        <end position="24"/>
    </location>
</feature>
<keyword evidence="6" id="KW-1185">Reference proteome</keyword>
<dbReference type="SUPFAM" id="SSF89392">
    <property type="entry name" value="Prokaryotic lipoproteins and lipoprotein localization factors"/>
    <property type="match status" value="1"/>
</dbReference>
<proteinExistence type="inferred from homology"/>
<dbReference type="AlphaFoldDB" id="A0A0A0JWW0"/>
<comment type="caution">
    <text evidence="5">The sequence shown here is derived from an EMBL/GenBank/DDBJ whole genome shotgun (WGS) entry which is preliminary data.</text>
</comment>
<reference evidence="5 6" key="1">
    <citation type="submission" date="2013-08" db="EMBL/GenBank/DDBJ databases">
        <title>The genome sequence of Knoellia aerolata.</title>
        <authorList>
            <person name="Zhu W."/>
            <person name="Wang G."/>
        </authorList>
    </citation>
    <scope>NUCLEOTIDE SEQUENCE [LARGE SCALE GENOMIC DNA]</scope>
    <source>
        <strain evidence="5 6">DSM 18566</strain>
    </source>
</reference>
<sequence length="231" mass="23850">MRRRALLSTSVTVAAVLLAGCSGGDEPEAAADPRADLTAAKKVFDEAKFVGLTLSSRDVPQTENGVTGAVGTGEISATEPKFKGTVTATIKGVTGSADVVTIGDAAWMKFFTPGYNPTDLADLGAPNPSNFFDPATGISALLVDTGSPVIGEKVRDGAAVLQQYGGTLPGARIKELLNLGDGKSTFTVTYGIAEGDKLQLAEMTGPFFAGTTSTFTLRLKNYGTPVEITRP</sequence>
<evidence type="ECO:0000256" key="4">
    <source>
        <dbReference type="SAM" id="SignalP"/>
    </source>
</evidence>
<dbReference type="Pfam" id="PF07161">
    <property type="entry name" value="LppX_LprAFG"/>
    <property type="match status" value="1"/>
</dbReference>
<evidence type="ECO:0000313" key="5">
    <source>
        <dbReference type="EMBL" id="KGN41698.1"/>
    </source>
</evidence>
<gene>
    <name evidence="5" type="ORF">N801_05980</name>
</gene>
<dbReference type="STRING" id="1385519.N801_05980"/>
<dbReference type="OrthoDB" id="5143207at2"/>
<dbReference type="Gene3D" id="2.50.20.20">
    <property type="match status" value="1"/>
</dbReference>
<dbReference type="EMBL" id="AVPL01000013">
    <property type="protein sequence ID" value="KGN41698.1"/>
    <property type="molecule type" value="Genomic_DNA"/>
</dbReference>
<feature type="chain" id="PRO_5039143167" description="LppX_LprAFG lipoprotein" evidence="4">
    <location>
        <begin position="25"/>
        <end position="231"/>
    </location>
</feature>
<dbReference type="CDD" id="cd16334">
    <property type="entry name" value="LppX-like"/>
    <property type="match status" value="1"/>
</dbReference>
<evidence type="ECO:0000313" key="6">
    <source>
        <dbReference type="Proteomes" id="UP000030013"/>
    </source>
</evidence>
<dbReference type="RefSeq" id="WP_052112713.1">
    <property type="nucleotide sequence ID" value="NZ_AVPL01000013.1"/>
</dbReference>
<dbReference type="InterPro" id="IPR009830">
    <property type="entry name" value="LppX/LprAFG"/>
</dbReference>
<name>A0A0A0JWW0_9MICO</name>
<keyword evidence="3" id="KW-1003">Cell membrane</keyword>
<evidence type="ECO:0000256" key="3">
    <source>
        <dbReference type="ARBA" id="ARBA00022475"/>
    </source>
</evidence>
<dbReference type="Proteomes" id="UP000030013">
    <property type="component" value="Unassembled WGS sequence"/>
</dbReference>
<accession>A0A0A0JWW0</accession>
<protein>
    <recommendedName>
        <fullName evidence="7">LppX_LprAFG lipoprotein</fullName>
    </recommendedName>
</protein>
<keyword evidence="4" id="KW-0732">Signal</keyword>
<organism evidence="5 6">
    <name type="scientific">Knoellia aerolata DSM 18566</name>
    <dbReference type="NCBI Taxonomy" id="1385519"/>
    <lineage>
        <taxon>Bacteria</taxon>
        <taxon>Bacillati</taxon>
        <taxon>Actinomycetota</taxon>
        <taxon>Actinomycetes</taxon>
        <taxon>Micrococcales</taxon>
        <taxon>Intrasporangiaceae</taxon>
        <taxon>Knoellia</taxon>
    </lineage>
</organism>
<keyword evidence="3" id="KW-0472">Membrane</keyword>
<evidence type="ECO:0000256" key="2">
    <source>
        <dbReference type="ARBA" id="ARBA00009194"/>
    </source>
</evidence>
<evidence type="ECO:0008006" key="7">
    <source>
        <dbReference type="Google" id="ProtNLM"/>
    </source>
</evidence>
<comment type="subcellular location">
    <subcellularLocation>
        <location evidence="1">Cell envelope</location>
    </subcellularLocation>
</comment>
<dbReference type="eggNOG" id="ENOG50338Y0">
    <property type="taxonomic scope" value="Bacteria"/>
</dbReference>
<evidence type="ECO:0000256" key="1">
    <source>
        <dbReference type="ARBA" id="ARBA00004196"/>
    </source>
</evidence>
<comment type="similarity">
    <text evidence="2">Belongs to the LppX/LprAFG lipoprotein family.</text>
</comment>
<dbReference type="PROSITE" id="PS51257">
    <property type="entry name" value="PROKAR_LIPOPROTEIN"/>
    <property type="match status" value="1"/>
</dbReference>
<dbReference type="GO" id="GO:0030313">
    <property type="term" value="C:cell envelope"/>
    <property type="evidence" value="ECO:0007669"/>
    <property type="project" value="UniProtKB-SubCell"/>
</dbReference>
<dbReference type="InterPro" id="IPR029046">
    <property type="entry name" value="LolA/LolB/LppX"/>
</dbReference>